<geneLocation type="plasmid" evidence="1 2">
    <name>pRgalR602c</name>
</geneLocation>
<dbReference type="AlphaFoldDB" id="A0A0B4XFB6"/>
<dbReference type="Proteomes" id="UP000031368">
    <property type="component" value="Plasmid pRgalR602c"/>
</dbReference>
<name>A0A0B4XFB6_9HYPH</name>
<keyword evidence="2" id="KW-1185">Reference proteome</keyword>
<dbReference type="KEGG" id="rga:RGR602_PC01757"/>
<dbReference type="RefSeq" id="WP_170250378.1">
    <property type="nucleotide sequence ID" value="NZ_CP006880.1"/>
</dbReference>
<protein>
    <submittedName>
        <fullName evidence="1">Uncharacterized protein</fullName>
    </submittedName>
</protein>
<dbReference type="HOGENOM" id="CLU_3121918_0_0_5"/>
<proteinExistence type="predicted"/>
<sequence>MDREGADRVALAVNAGTSDDLREDFEAAGYPLLTTEIVAPGLIKVYPHPA</sequence>
<reference evidence="1 2" key="1">
    <citation type="submission" date="2013-11" db="EMBL/GenBank/DDBJ databases">
        <title>Complete genome sequence of Rhizobium gallicum bv. gallicum R602.</title>
        <authorList>
            <person name="Bustos P."/>
            <person name="Santamaria R.I."/>
            <person name="Lozano L."/>
            <person name="Acosta J.L."/>
            <person name="Ormeno-Orrillo E."/>
            <person name="Rogel M.A."/>
            <person name="Romero D."/>
            <person name="Cevallos M.A."/>
            <person name="Martinez-Romero E."/>
            <person name="Gonzalez V."/>
        </authorList>
    </citation>
    <scope>NUCLEOTIDE SEQUENCE [LARGE SCALE GENOMIC DNA]</scope>
    <source>
        <strain evidence="1 2">R602</strain>
        <plasmid evidence="1 2">pRgalR602c</plasmid>
    </source>
</reference>
<evidence type="ECO:0000313" key="1">
    <source>
        <dbReference type="EMBL" id="AJD45781.1"/>
    </source>
</evidence>
<dbReference type="EMBL" id="CP006880">
    <property type="protein sequence ID" value="AJD45781.1"/>
    <property type="molecule type" value="Genomic_DNA"/>
</dbReference>
<accession>A0A0B4XFB6</accession>
<keyword evidence="1" id="KW-0614">Plasmid</keyword>
<organism evidence="1 2">
    <name type="scientific">Rhizobium gallicum bv. gallicum R602sp</name>
    <dbReference type="NCBI Taxonomy" id="1041138"/>
    <lineage>
        <taxon>Bacteria</taxon>
        <taxon>Pseudomonadati</taxon>
        <taxon>Pseudomonadota</taxon>
        <taxon>Alphaproteobacteria</taxon>
        <taxon>Hyphomicrobiales</taxon>
        <taxon>Rhizobiaceae</taxon>
        <taxon>Rhizobium/Agrobacterium group</taxon>
        <taxon>Rhizobium</taxon>
    </lineage>
</organism>
<gene>
    <name evidence="1" type="ORF">RGR602_PC01757</name>
</gene>
<evidence type="ECO:0000313" key="2">
    <source>
        <dbReference type="Proteomes" id="UP000031368"/>
    </source>
</evidence>